<evidence type="ECO:0000313" key="2">
    <source>
        <dbReference type="EMBL" id="MUI58017.1"/>
    </source>
</evidence>
<reference evidence="2" key="1">
    <citation type="submission" date="2019-11" db="EMBL/GenBank/DDBJ databases">
        <title>Genomes of ocular Pseudomonas aeruginosa isolates.</title>
        <authorList>
            <person name="Khan M."/>
            <person name="Rice S.A."/>
            <person name="Willcox M.D.P."/>
            <person name="Stapleton F."/>
        </authorList>
    </citation>
    <scope>NUCLEOTIDE SEQUENCE</scope>
    <source>
        <strain evidence="2">PA206</strain>
    </source>
</reference>
<accession>A0A6A9JY12</accession>
<name>A0A6A9JY12_PSEAI</name>
<sequence>MLRCSARMGRADGGTKMKALVIGVVLVFLGGCASHVSPGGKAIESPIKEYFGQDPIERRAFGESENGAETEDSPLRLRLTP</sequence>
<dbReference type="RefSeq" id="WP_039027887.1">
    <property type="nucleotide sequence ID" value="NZ_CAADNH010000360.1"/>
</dbReference>
<gene>
    <name evidence="2" type="ORF">GNQ20_09420</name>
</gene>
<feature type="region of interest" description="Disordered" evidence="1">
    <location>
        <begin position="58"/>
        <end position="81"/>
    </location>
</feature>
<protein>
    <submittedName>
        <fullName evidence="2">Uncharacterized protein</fullName>
    </submittedName>
</protein>
<organism evidence="2">
    <name type="scientific">Pseudomonas aeruginosa</name>
    <dbReference type="NCBI Taxonomy" id="287"/>
    <lineage>
        <taxon>Bacteria</taxon>
        <taxon>Pseudomonadati</taxon>
        <taxon>Pseudomonadota</taxon>
        <taxon>Gammaproteobacteria</taxon>
        <taxon>Pseudomonadales</taxon>
        <taxon>Pseudomonadaceae</taxon>
        <taxon>Pseudomonas</taxon>
    </lineage>
</organism>
<evidence type="ECO:0000256" key="1">
    <source>
        <dbReference type="SAM" id="MobiDB-lite"/>
    </source>
</evidence>
<dbReference type="EMBL" id="WOAJ01000003">
    <property type="protein sequence ID" value="MUI58017.1"/>
    <property type="molecule type" value="Genomic_DNA"/>
</dbReference>
<comment type="caution">
    <text evidence="2">The sequence shown here is derived from an EMBL/GenBank/DDBJ whole genome shotgun (WGS) entry which is preliminary data.</text>
</comment>
<dbReference type="PROSITE" id="PS51257">
    <property type="entry name" value="PROKAR_LIPOPROTEIN"/>
    <property type="match status" value="1"/>
</dbReference>
<proteinExistence type="predicted"/>
<dbReference type="AlphaFoldDB" id="A0A6A9JY12"/>